<dbReference type="PANTHER" id="PTHR30576:SF0">
    <property type="entry name" value="UNDECAPRENYL-PHOSPHATE N-ACETYLGALACTOSAMINYL 1-PHOSPHATE TRANSFERASE-RELATED"/>
    <property type="match status" value="1"/>
</dbReference>
<evidence type="ECO:0000256" key="1">
    <source>
        <dbReference type="ARBA" id="ARBA00006464"/>
    </source>
</evidence>
<accession>A0ABY8WVU9</accession>
<keyword evidence="4" id="KW-0808">Transferase</keyword>
<dbReference type="Pfam" id="PF02397">
    <property type="entry name" value="Bac_transf"/>
    <property type="match status" value="1"/>
</dbReference>
<keyword evidence="5" id="KW-1185">Reference proteome</keyword>
<evidence type="ECO:0000313" key="4">
    <source>
        <dbReference type="EMBL" id="WIO45721.1"/>
    </source>
</evidence>
<keyword evidence="2" id="KW-0812">Transmembrane</keyword>
<proteinExistence type="inferred from homology"/>
<sequence length="204" mass="23579">MYARFIKRALDFIGASFLLFLSSPLFIIVAIIVKLTSRGPVFFRQERTGLHGKTFTMCKFRSMAKDNDVNDMKSGDKVTKVGKILRATSLDELPQFINVIHGDMSFIGPRPWIPAYYQHMNDKQRHRNDVRPGITGLAQAYGRNNLNIYEKINYDLEYVRNVSFRNDIKVILVTIKMLFNREACELGKEGIHEELDMLKKQSLN</sequence>
<keyword evidence="2" id="KW-0472">Membrane</keyword>
<keyword evidence="2" id="KW-1133">Transmembrane helix</keyword>
<feature type="domain" description="Bacterial sugar transferase" evidence="3">
    <location>
        <begin position="7"/>
        <end position="179"/>
    </location>
</feature>
<evidence type="ECO:0000313" key="5">
    <source>
        <dbReference type="Proteomes" id="UP001177295"/>
    </source>
</evidence>
<dbReference type="GO" id="GO:0016740">
    <property type="term" value="F:transferase activity"/>
    <property type="evidence" value="ECO:0007669"/>
    <property type="project" value="UniProtKB-KW"/>
</dbReference>
<dbReference type="PANTHER" id="PTHR30576">
    <property type="entry name" value="COLANIC BIOSYNTHESIS UDP-GLUCOSE LIPID CARRIER TRANSFERASE"/>
    <property type="match status" value="1"/>
</dbReference>
<evidence type="ECO:0000259" key="3">
    <source>
        <dbReference type="Pfam" id="PF02397"/>
    </source>
</evidence>
<dbReference type="Proteomes" id="UP001177295">
    <property type="component" value="Chromosome"/>
</dbReference>
<organism evidence="4 5">
    <name type="scientific">Candidatus Southlakia epibionticum</name>
    <dbReference type="NCBI Taxonomy" id="3043284"/>
    <lineage>
        <taxon>Bacteria</taxon>
        <taxon>Candidatus Saccharimonadota</taxon>
        <taxon>Candidatus Saccharimonadia</taxon>
        <taxon>Candidatus Saccharimonadales</taxon>
        <taxon>Candidatus Saccharimonadaceae</taxon>
        <taxon>Candidatus Southlakia</taxon>
    </lineage>
</organism>
<dbReference type="RefSeq" id="WP_376754094.1">
    <property type="nucleotide sequence ID" value="NZ_CP124550.1"/>
</dbReference>
<dbReference type="InterPro" id="IPR003362">
    <property type="entry name" value="Bact_transf"/>
</dbReference>
<gene>
    <name evidence="4" type="ORF">SEML1_0079</name>
</gene>
<protein>
    <submittedName>
        <fullName evidence="4">Sugar transferase</fullName>
    </submittedName>
</protein>
<name>A0ABY8WVU9_9BACT</name>
<feature type="transmembrane region" description="Helical" evidence="2">
    <location>
        <begin position="12"/>
        <end position="33"/>
    </location>
</feature>
<reference evidence="4 5" key="1">
    <citation type="journal article" date="2023" name="Cell">
        <title>Genetic manipulation of Patescibacteria provides mechanistic insights into microbial dark matter and the epibiotic lifestyle.</title>
        <authorList>
            <person name="Wang Y."/>
            <person name="Gallagher L.A."/>
            <person name="Andrade P.A."/>
            <person name="Liu A."/>
            <person name="Humphreys I.R."/>
            <person name="Turkarslan S."/>
            <person name="Cutler K.J."/>
            <person name="Arrieta-Ortiz M.L."/>
            <person name="Li Y."/>
            <person name="Radey M.C."/>
            <person name="McLean J.S."/>
            <person name="Cong Q."/>
            <person name="Baker D."/>
            <person name="Baliga N.S."/>
            <person name="Peterson S.B."/>
            <person name="Mougous J.D."/>
        </authorList>
    </citation>
    <scope>NUCLEOTIDE SEQUENCE [LARGE SCALE GENOMIC DNA]</scope>
    <source>
        <strain evidence="4 5">ML1</strain>
    </source>
</reference>
<evidence type="ECO:0000256" key="2">
    <source>
        <dbReference type="SAM" id="Phobius"/>
    </source>
</evidence>
<dbReference type="EMBL" id="CP124550">
    <property type="protein sequence ID" value="WIO45721.1"/>
    <property type="molecule type" value="Genomic_DNA"/>
</dbReference>
<comment type="similarity">
    <text evidence="1">Belongs to the bacterial sugar transferase family.</text>
</comment>